<accession>A0ABS1JH95</accession>
<feature type="compositionally biased region" description="Low complexity" evidence="1">
    <location>
        <begin position="444"/>
        <end position="460"/>
    </location>
</feature>
<dbReference type="InterPro" id="IPR052755">
    <property type="entry name" value="Lysozyme_Inhibitor_LprI"/>
</dbReference>
<organism evidence="2 3">
    <name type="scientific">Ramlibacter alkalitolerans</name>
    <dbReference type="NCBI Taxonomy" id="2039631"/>
    <lineage>
        <taxon>Bacteria</taxon>
        <taxon>Pseudomonadati</taxon>
        <taxon>Pseudomonadota</taxon>
        <taxon>Betaproteobacteria</taxon>
        <taxon>Burkholderiales</taxon>
        <taxon>Comamonadaceae</taxon>
        <taxon>Ramlibacter</taxon>
    </lineage>
</organism>
<evidence type="ECO:0000313" key="2">
    <source>
        <dbReference type="EMBL" id="MBL0423590.1"/>
    </source>
</evidence>
<dbReference type="RefSeq" id="WP_201686839.1">
    <property type="nucleotide sequence ID" value="NZ_JAEQND010000001.1"/>
</dbReference>
<dbReference type="Proteomes" id="UP000622707">
    <property type="component" value="Unassembled WGS sequence"/>
</dbReference>
<feature type="compositionally biased region" description="Low complexity" evidence="1">
    <location>
        <begin position="301"/>
        <end position="318"/>
    </location>
</feature>
<reference evidence="2 3" key="1">
    <citation type="journal article" date="2017" name="Int. J. Syst. Evol. Microbiol.">
        <title>Ramlibacter alkalitolerans sp. nov., alkali-tolerant bacterium isolated from soil of ginseng.</title>
        <authorList>
            <person name="Lee D.H."/>
            <person name="Cha C.J."/>
        </authorList>
    </citation>
    <scope>NUCLEOTIDE SEQUENCE [LARGE SCALE GENOMIC DNA]</scope>
    <source>
        <strain evidence="2 3">KACC 19305</strain>
    </source>
</reference>
<feature type="region of interest" description="Disordered" evidence="1">
    <location>
        <begin position="350"/>
        <end position="379"/>
    </location>
</feature>
<feature type="region of interest" description="Disordered" evidence="1">
    <location>
        <begin position="202"/>
        <end position="226"/>
    </location>
</feature>
<feature type="region of interest" description="Disordered" evidence="1">
    <location>
        <begin position="248"/>
        <end position="325"/>
    </location>
</feature>
<name>A0ABS1JH95_9BURK</name>
<proteinExistence type="predicted"/>
<feature type="region of interest" description="Disordered" evidence="1">
    <location>
        <begin position="393"/>
        <end position="534"/>
    </location>
</feature>
<dbReference type="EMBL" id="JAEQND010000001">
    <property type="protein sequence ID" value="MBL0423590.1"/>
    <property type="molecule type" value="Genomic_DNA"/>
</dbReference>
<evidence type="ECO:0000256" key="1">
    <source>
        <dbReference type="SAM" id="MobiDB-lite"/>
    </source>
</evidence>
<dbReference type="PANTHER" id="PTHR37549:SF1">
    <property type="entry name" value="LIPOPROTEIN LPRI"/>
    <property type="match status" value="1"/>
</dbReference>
<feature type="compositionally biased region" description="Low complexity" evidence="1">
    <location>
        <begin position="396"/>
        <end position="405"/>
    </location>
</feature>
<feature type="compositionally biased region" description="Basic and acidic residues" evidence="1">
    <location>
        <begin position="362"/>
        <end position="379"/>
    </location>
</feature>
<feature type="compositionally biased region" description="Low complexity" evidence="1">
    <location>
        <begin position="508"/>
        <end position="521"/>
    </location>
</feature>
<gene>
    <name evidence="2" type="ORF">JI746_00615</name>
</gene>
<keyword evidence="3" id="KW-1185">Reference proteome</keyword>
<comment type="caution">
    <text evidence="2">The sequence shown here is derived from an EMBL/GenBank/DDBJ whole genome shotgun (WGS) entry which is preliminary data.</text>
</comment>
<feature type="compositionally biased region" description="Basic and acidic residues" evidence="1">
    <location>
        <begin position="406"/>
        <end position="443"/>
    </location>
</feature>
<feature type="compositionally biased region" description="Low complexity" evidence="1">
    <location>
        <begin position="282"/>
        <end position="291"/>
    </location>
</feature>
<dbReference type="PANTHER" id="PTHR37549">
    <property type="entry name" value="LIPOPROTEIN LPRI"/>
    <property type="match status" value="1"/>
</dbReference>
<sequence>MAVNWQKGTLFAVGIAVGVAAGVGGVMSLRSGDGAAGSPGTTSSMGAAPAAAAVAASGPAPATVAAGECEQKPILGRKGSEDGQASLQARPVAASATEIASLILGGKEAAAAGRQRDAEVSFLNACRNAELLQGDAVPLADAMYQLARHYANVAAFGEQPSKVLFERAERLYSASLQVYTGRYGASHEKTRFAQEGLKTVQQVTGRSGPVPPLAKAAPAPAPAPAPAAPAVVARAPAPVVAPPPPVVQAPAPAPEPQAHASAPAVAAAPKPASTRTEASTSPPVAATARPEPAVPPREQRPAAAAPAERAPQARRTQPSFDCARARSAAEKLICADEDLARQDRELGQLHQRARQAAADPRAFQRESDAQWQQREDTCRDRECLQRWYAQRRAELAAAAATPSRPSRTERAAAPERAERTRPTERAAAPERSERAAASERSERATAPARRSTAPAEPTARSGGSERREATNAAGAGPAPALTDDEPVTRAPAVRTPPLRARVAEPEEQSAAPPATASGSAGDVPGAEGSSSADQ</sequence>
<protein>
    <submittedName>
        <fullName evidence="2">Uncharacterized protein</fullName>
    </submittedName>
</protein>
<feature type="compositionally biased region" description="Low complexity" evidence="1">
    <location>
        <begin position="256"/>
        <end position="272"/>
    </location>
</feature>
<evidence type="ECO:0000313" key="3">
    <source>
        <dbReference type="Proteomes" id="UP000622707"/>
    </source>
</evidence>